<dbReference type="Proteomes" id="UP000008711">
    <property type="component" value="Unassembled WGS sequence"/>
</dbReference>
<reference evidence="1 2" key="2">
    <citation type="journal article" date="2008" name="Bioinformatics">
        <title>Assembly reconciliation.</title>
        <authorList>
            <person name="Zimin A.V."/>
            <person name="Smith D.R."/>
            <person name="Sutton G."/>
            <person name="Yorke J.A."/>
        </authorList>
    </citation>
    <scope>NUCLEOTIDE SEQUENCE [LARGE SCALE GENOMIC DNA]</scope>
    <source>
        <strain evidence="1 2">TSC#14021-0224.01</strain>
    </source>
</reference>
<dbReference type="EMBL" id="CH954178">
    <property type="protein sequence ID" value="EDV50542.1"/>
    <property type="molecule type" value="Genomic_DNA"/>
</dbReference>
<accession>B3NFK0</accession>
<dbReference type="OMA" id="CQSFGKE"/>
<sequence length="55" mass="6410">MSRLLLQCRRTLLILRRQTAVDNEQGLFGKLLEKCQSFGKAEKEADQEKEESKRS</sequence>
<name>B3NFK0_DROER</name>
<organism evidence="1 2">
    <name type="scientific">Drosophila erecta</name>
    <name type="common">Fruit fly</name>
    <dbReference type="NCBI Taxonomy" id="7220"/>
    <lineage>
        <taxon>Eukaryota</taxon>
        <taxon>Metazoa</taxon>
        <taxon>Ecdysozoa</taxon>
        <taxon>Arthropoda</taxon>
        <taxon>Hexapoda</taxon>
        <taxon>Insecta</taxon>
        <taxon>Pterygota</taxon>
        <taxon>Neoptera</taxon>
        <taxon>Endopterygota</taxon>
        <taxon>Diptera</taxon>
        <taxon>Brachycera</taxon>
        <taxon>Muscomorpha</taxon>
        <taxon>Ephydroidea</taxon>
        <taxon>Drosophilidae</taxon>
        <taxon>Drosophila</taxon>
        <taxon>Sophophora</taxon>
    </lineage>
</organism>
<proteinExistence type="predicted"/>
<keyword evidence="2" id="KW-1185">Reference proteome</keyword>
<reference evidence="1 2" key="1">
    <citation type="journal article" date="2007" name="Nature">
        <title>Evolution of genes and genomes on the Drosophila phylogeny.</title>
        <authorList>
            <consortium name="Drosophila 12 Genomes Consortium"/>
            <person name="Clark A.G."/>
            <person name="Eisen M.B."/>
            <person name="Smith D.R."/>
            <person name="Bergman C.M."/>
            <person name="Oliver B."/>
            <person name="Markow T.A."/>
            <person name="Kaufman T.C."/>
            <person name="Kellis M."/>
            <person name="Gelbart W."/>
            <person name="Iyer V.N."/>
            <person name="Pollard D.A."/>
            <person name="Sackton T.B."/>
            <person name="Larracuente A.M."/>
            <person name="Singh N.D."/>
            <person name="Abad J.P."/>
            <person name="Abt D.N."/>
            <person name="Adryan B."/>
            <person name="Aguade M."/>
            <person name="Akashi H."/>
            <person name="Anderson W.W."/>
            <person name="Aquadro C.F."/>
            <person name="Ardell D.H."/>
            <person name="Arguello R."/>
            <person name="Artieri C.G."/>
            <person name="Barbash D.A."/>
            <person name="Barker D."/>
            <person name="Barsanti P."/>
            <person name="Batterham P."/>
            <person name="Batzoglou S."/>
            <person name="Begun D."/>
            <person name="Bhutkar A."/>
            <person name="Blanco E."/>
            <person name="Bosak S.A."/>
            <person name="Bradley R.K."/>
            <person name="Brand A.D."/>
            <person name="Brent M.R."/>
            <person name="Brooks A.N."/>
            <person name="Brown R.H."/>
            <person name="Butlin R.K."/>
            <person name="Caggese C."/>
            <person name="Calvi B.R."/>
            <person name="Bernardo de Carvalho A."/>
            <person name="Caspi A."/>
            <person name="Castrezana S."/>
            <person name="Celniker S.E."/>
            <person name="Chang J.L."/>
            <person name="Chapple C."/>
            <person name="Chatterji S."/>
            <person name="Chinwalla A."/>
            <person name="Civetta A."/>
            <person name="Clifton S.W."/>
            <person name="Comeron J.M."/>
            <person name="Costello J.C."/>
            <person name="Coyne J.A."/>
            <person name="Daub J."/>
            <person name="David R.G."/>
            <person name="Delcher A.L."/>
            <person name="Delehaunty K."/>
            <person name="Do C.B."/>
            <person name="Ebling H."/>
            <person name="Edwards K."/>
            <person name="Eickbush T."/>
            <person name="Evans J.D."/>
            <person name="Filipski A."/>
            <person name="Findeiss S."/>
            <person name="Freyhult E."/>
            <person name="Fulton L."/>
            <person name="Fulton R."/>
            <person name="Garcia A.C."/>
            <person name="Gardiner A."/>
            <person name="Garfield D.A."/>
            <person name="Garvin B.E."/>
            <person name="Gibson G."/>
            <person name="Gilbert D."/>
            <person name="Gnerre S."/>
            <person name="Godfrey J."/>
            <person name="Good R."/>
            <person name="Gotea V."/>
            <person name="Gravely B."/>
            <person name="Greenberg A.J."/>
            <person name="Griffiths-Jones S."/>
            <person name="Gross S."/>
            <person name="Guigo R."/>
            <person name="Gustafson E.A."/>
            <person name="Haerty W."/>
            <person name="Hahn M.W."/>
            <person name="Halligan D.L."/>
            <person name="Halpern A.L."/>
            <person name="Halter G.M."/>
            <person name="Han M.V."/>
            <person name="Heger A."/>
            <person name="Hillier L."/>
            <person name="Hinrichs A.S."/>
            <person name="Holmes I."/>
            <person name="Hoskins R.A."/>
            <person name="Hubisz M.J."/>
            <person name="Hultmark D."/>
            <person name="Huntley M.A."/>
            <person name="Jaffe D.B."/>
            <person name="Jagadeeshan S."/>
            <person name="Jeck W.R."/>
            <person name="Johnson J."/>
            <person name="Jones C.D."/>
            <person name="Jordan W.C."/>
            <person name="Karpen G.H."/>
            <person name="Kataoka E."/>
            <person name="Keightley P.D."/>
            <person name="Kheradpour P."/>
            <person name="Kirkness E.F."/>
            <person name="Koerich L.B."/>
            <person name="Kristiansen K."/>
            <person name="Kudrna D."/>
            <person name="Kulathinal R.J."/>
            <person name="Kumar S."/>
            <person name="Kwok R."/>
            <person name="Lander E."/>
            <person name="Langley C.H."/>
            <person name="Lapoint R."/>
            <person name="Lazzaro B.P."/>
            <person name="Lee S.J."/>
            <person name="Levesque L."/>
            <person name="Li R."/>
            <person name="Lin C.F."/>
            <person name="Lin M.F."/>
            <person name="Lindblad-Toh K."/>
            <person name="Llopart A."/>
            <person name="Long M."/>
            <person name="Low L."/>
            <person name="Lozovsky E."/>
            <person name="Lu J."/>
            <person name="Luo M."/>
            <person name="Machado C.A."/>
            <person name="Makalowski W."/>
            <person name="Marzo M."/>
            <person name="Matsuda M."/>
            <person name="Matzkin L."/>
            <person name="McAllister B."/>
            <person name="McBride C.S."/>
            <person name="McKernan B."/>
            <person name="McKernan K."/>
            <person name="Mendez-Lago M."/>
            <person name="Minx P."/>
            <person name="Mollenhauer M.U."/>
            <person name="Montooth K."/>
            <person name="Mount S.M."/>
            <person name="Mu X."/>
            <person name="Myers E."/>
            <person name="Negre B."/>
            <person name="Newfeld S."/>
            <person name="Nielsen R."/>
            <person name="Noor M.A."/>
            <person name="O'Grady P."/>
            <person name="Pachter L."/>
            <person name="Papaceit M."/>
            <person name="Parisi M.J."/>
            <person name="Parisi M."/>
            <person name="Parts L."/>
            <person name="Pedersen J.S."/>
            <person name="Pesole G."/>
            <person name="Phillippy A.M."/>
            <person name="Ponting C.P."/>
            <person name="Pop M."/>
            <person name="Porcelli D."/>
            <person name="Powell J.R."/>
            <person name="Prohaska S."/>
            <person name="Pruitt K."/>
            <person name="Puig M."/>
            <person name="Quesneville H."/>
            <person name="Ram K.R."/>
            <person name="Rand D."/>
            <person name="Rasmussen M.D."/>
            <person name="Reed L.K."/>
            <person name="Reenan R."/>
            <person name="Reily A."/>
            <person name="Remington K.A."/>
            <person name="Rieger T.T."/>
            <person name="Ritchie M.G."/>
            <person name="Robin C."/>
            <person name="Rogers Y.H."/>
            <person name="Rohde C."/>
            <person name="Rozas J."/>
            <person name="Rubenfield M.J."/>
            <person name="Ruiz A."/>
            <person name="Russo S."/>
            <person name="Salzberg S.L."/>
            <person name="Sanchez-Gracia A."/>
            <person name="Saranga D.J."/>
            <person name="Sato H."/>
            <person name="Schaeffer S.W."/>
            <person name="Schatz M.C."/>
            <person name="Schlenke T."/>
            <person name="Schwartz R."/>
            <person name="Segarra C."/>
            <person name="Singh R.S."/>
            <person name="Sirot L."/>
            <person name="Sirota M."/>
            <person name="Sisneros N.B."/>
            <person name="Smith C.D."/>
            <person name="Smith T.F."/>
            <person name="Spieth J."/>
            <person name="Stage D.E."/>
            <person name="Stark A."/>
            <person name="Stephan W."/>
            <person name="Strausberg R.L."/>
            <person name="Strempel S."/>
            <person name="Sturgill D."/>
            <person name="Sutton G."/>
            <person name="Sutton G.G."/>
            <person name="Tao W."/>
            <person name="Teichmann S."/>
            <person name="Tobari Y.N."/>
            <person name="Tomimura Y."/>
            <person name="Tsolas J.M."/>
            <person name="Valente V.L."/>
            <person name="Venter E."/>
            <person name="Venter J.C."/>
            <person name="Vicario S."/>
            <person name="Vieira F.G."/>
            <person name="Vilella A.J."/>
            <person name="Villasante A."/>
            <person name="Walenz B."/>
            <person name="Wang J."/>
            <person name="Wasserman M."/>
            <person name="Watts T."/>
            <person name="Wilson D."/>
            <person name="Wilson R.K."/>
            <person name="Wing R.A."/>
            <person name="Wolfner M.F."/>
            <person name="Wong A."/>
            <person name="Wong G.K."/>
            <person name="Wu C.I."/>
            <person name="Wu G."/>
            <person name="Yamamoto D."/>
            <person name="Yang H.P."/>
            <person name="Yang S.P."/>
            <person name="Yorke J.A."/>
            <person name="Yoshida K."/>
            <person name="Zdobnov E."/>
            <person name="Zhang P."/>
            <person name="Zhang Y."/>
            <person name="Zimin A.V."/>
            <person name="Baldwin J."/>
            <person name="Abdouelleil A."/>
            <person name="Abdulkadir J."/>
            <person name="Abebe A."/>
            <person name="Abera B."/>
            <person name="Abreu J."/>
            <person name="Acer S.C."/>
            <person name="Aftuck L."/>
            <person name="Alexander A."/>
            <person name="An P."/>
            <person name="Anderson E."/>
            <person name="Anderson S."/>
            <person name="Arachi H."/>
            <person name="Azer M."/>
            <person name="Bachantsang P."/>
            <person name="Barry A."/>
            <person name="Bayul T."/>
            <person name="Berlin A."/>
            <person name="Bessette D."/>
            <person name="Bloom T."/>
            <person name="Blye J."/>
            <person name="Boguslavskiy L."/>
            <person name="Bonnet C."/>
            <person name="Boukhgalter B."/>
            <person name="Bourzgui I."/>
            <person name="Brown A."/>
            <person name="Cahill P."/>
            <person name="Channer S."/>
            <person name="Cheshatsang Y."/>
            <person name="Chuda L."/>
            <person name="Citroen M."/>
            <person name="Collymore A."/>
            <person name="Cooke P."/>
            <person name="Costello M."/>
            <person name="D'Aco K."/>
            <person name="Daza R."/>
            <person name="De Haan G."/>
            <person name="DeGray S."/>
            <person name="DeMaso C."/>
            <person name="Dhargay N."/>
            <person name="Dooley K."/>
            <person name="Dooley E."/>
            <person name="Doricent M."/>
            <person name="Dorje P."/>
            <person name="Dorjee K."/>
            <person name="Dupes A."/>
            <person name="Elong R."/>
            <person name="Falk J."/>
            <person name="Farina A."/>
            <person name="Faro S."/>
            <person name="Ferguson D."/>
            <person name="Fisher S."/>
            <person name="Foley C.D."/>
            <person name="Franke A."/>
            <person name="Friedrich D."/>
            <person name="Gadbois L."/>
            <person name="Gearin G."/>
            <person name="Gearin C.R."/>
            <person name="Giannoukos G."/>
            <person name="Goode T."/>
            <person name="Graham J."/>
            <person name="Grandbois E."/>
            <person name="Grewal S."/>
            <person name="Gyaltsen K."/>
            <person name="Hafez N."/>
            <person name="Hagos B."/>
            <person name="Hall J."/>
            <person name="Henson C."/>
            <person name="Hollinger A."/>
            <person name="Honan T."/>
            <person name="Huard M.D."/>
            <person name="Hughes L."/>
            <person name="Hurhula B."/>
            <person name="Husby M.E."/>
            <person name="Kamat A."/>
            <person name="Kanga B."/>
            <person name="Kashin S."/>
            <person name="Khazanovich D."/>
            <person name="Kisner P."/>
            <person name="Lance K."/>
            <person name="Lara M."/>
            <person name="Lee W."/>
            <person name="Lennon N."/>
            <person name="Letendre F."/>
            <person name="LeVine R."/>
            <person name="Lipovsky A."/>
            <person name="Liu X."/>
            <person name="Liu J."/>
            <person name="Liu S."/>
            <person name="Lokyitsang T."/>
            <person name="Lokyitsang Y."/>
            <person name="Lubonja R."/>
            <person name="Lui A."/>
            <person name="MacDonald P."/>
            <person name="Magnisalis V."/>
            <person name="Maru K."/>
            <person name="Matthews C."/>
            <person name="McCusker W."/>
            <person name="McDonough S."/>
            <person name="Mehta T."/>
            <person name="Meldrim J."/>
            <person name="Meneus L."/>
            <person name="Mihai O."/>
            <person name="Mihalev A."/>
            <person name="Mihova T."/>
            <person name="Mittelman R."/>
            <person name="Mlenga V."/>
            <person name="Montmayeur A."/>
            <person name="Mulrain L."/>
            <person name="Navidi A."/>
            <person name="Naylor J."/>
            <person name="Negash T."/>
            <person name="Nguyen T."/>
            <person name="Nguyen N."/>
            <person name="Nicol R."/>
            <person name="Norbu C."/>
            <person name="Norbu N."/>
            <person name="Novod N."/>
            <person name="O'Neill B."/>
            <person name="Osman S."/>
            <person name="Markiewicz E."/>
            <person name="Oyono O.L."/>
            <person name="Patti C."/>
            <person name="Phunkhang P."/>
            <person name="Pierre F."/>
            <person name="Priest M."/>
            <person name="Raghuraman S."/>
            <person name="Rege F."/>
            <person name="Reyes R."/>
            <person name="Rise C."/>
            <person name="Rogov P."/>
            <person name="Ross K."/>
            <person name="Ryan E."/>
            <person name="Settipalli S."/>
            <person name="Shea T."/>
            <person name="Sherpa N."/>
            <person name="Shi L."/>
            <person name="Shih D."/>
            <person name="Sparrow T."/>
            <person name="Spaulding J."/>
            <person name="Stalker J."/>
            <person name="Stange-Thomann N."/>
            <person name="Stavropoulos S."/>
            <person name="Stone C."/>
            <person name="Strader C."/>
            <person name="Tesfaye S."/>
            <person name="Thomson T."/>
            <person name="Thoulutsang Y."/>
            <person name="Thoulutsang D."/>
            <person name="Topham K."/>
            <person name="Topping I."/>
            <person name="Tsamla T."/>
            <person name="Vassiliev H."/>
            <person name="Vo A."/>
            <person name="Wangchuk T."/>
            <person name="Wangdi T."/>
            <person name="Weiand M."/>
            <person name="Wilkinson J."/>
            <person name="Wilson A."/>
            <person name="Yadav S."/>
            <person name="Young G."/>
            <person name="Yu Q."/>
            <person name="Zembek L."/>
            <person name="Zhong D."/>
            <person name="Zimmer A."/>
            <person name="Zwirko Z."/>
            <person name="Jaffe D.B."/>
            <person name="Alvarez P."/>
            <person name="Brockman W."/>
            <person name="Butler J."/>
            <person name="Chin C."/>
            <person name="Gnerre S."/>
            <person name="Grabherr M."/>
            <person name="Kleber M."/>
            <person name="Mauceli E."/>
            <person name="MacCallum I."/>
        </authorList>
    </citation>
    <scope>NUCLEOTIDE SEQUENCE [LARGE SCALE GENOMIC DNA]</scope>
    <source>
        <strain evidence="1 2">TSC#14021-0224.01</strain>
    </source>
</reference>
<evidence type="ECO:0000313" key="2">
    <source>
        <dbReference type="Proteomes" id="UP000008711"/>
    </source>
</evidence>
<dbReference type="KEGG" id="der:6544797"/>
<gene>
    <name evidence="1" type="primary">Dere\GG15010</name>
    <name evidence="1" type="synonym">dere_GLEANR_15125</name>
    <name evidence="1" type="synonym">GG15010</name>
    <name evidence="1" type="ORF">Dere_GG15010</name>
</gene>
<evidence type="ECO:0000313" key="1">
    <source>
        <dbReference type="EMBL" id="EDV50542.1"/>
    </source>
</evidence>
<dbReference type="HOGENOM" id="CLU_3034534_0_0_1"/>
<protein>
    <submittedName>
        <fullName evidence="1">Uncharacterized protein</fullName>
    </submittedName>
</protein>
<dbReference type="AlphaFoldDB" id="B3NFK0"/>